<gene>
    <name evidence="2" type="ORF">NGB36_31695</name>
</gene>
<protein>
    <submittedName>
        <fullName evidence="2">Uncharacterized protein</fullName>
    </submittedName>
</protein>
<evidence type="ECO:0000313" key="3">
    <source>
        <dbReference type="Proteomes" id="UP001057702"/>
    </source>
</evidence>
<evidence type="ECO:0000313" key="2">
    <source>
        <dbReference type="EMBL" id="MCQ4085002.1"/>
    </source>
</evidence>
<feature type="region of interest" description="Disordered" evidence="1">
    <location>
        <begin position="55"/>
        <end position="74"/>
    </location>
</feature>
<accession>A0ABT1Q501</accession>
<dbReference type="RefSeq" id="WP_255924092.1">
    <property type="nucleotide sequence ID" value="NZ_JANFNG010000048.1"/>
</dbReference>
<name>A0ABT1Q501_9ACTN</name>
<organism evidence="2 3">
    <name type="scientific">Streptomyces humicola</name>
    <dbReference type="NCBI Taxonomy" id="2953240"/>
    <lineage>
        <taxon>Bacteria</taxon>
        <taxon>Bacillati</taxon>
        <taxon>Actinomycetota</taxon>
        <taxon>Actinomycetes</taxon>
        <taxon>Kitasatosporales</taxon>
        <taxon>Streptomycetaceae</taxon>
        <taxon>Streptomyces</taxon>
    </lineage>
</organism>
<keyword evidence="3" id="KW-1185">Reference proteome</keyword>
<dbReference type="EMBL" id="JANFNG010000048">
    <property type="protein sequence ID" value="MCQ4085002.1"/>
    <property type="molecule type" value="Genomic_DNA"/>
</dbReference>
<proteinExistence type="predicted"/>
<dbReference type="Proteomes" id="UP001057702">
    <property type="component" value="Unassembled WGS sequence"/>
</dbReference>
<sequence>MSEHPYVVYAWDGHSSYRIVMCPDESHRVVHNRTELDELAKERGIDLADPDEVVWEGGDRWPPQTGSQNPPQKH</sequence>
<feature type="compositionally biased region" description="Polar residues" evidence="1">
    <location>
        <begin position="64"/>
        <end position="74"/>
    </location>
</feature>
<comment type="caution">
    <text evidence="2">The sequence shown here is derived from an EMBL/GenBank/DDBJ whole genome shotgun (WGS) entry which is preliminary data.</text>
</comment>
<reference evidence="2" key="1">
    <citation type="submission" date="2022-06" db="EMBL/GenBank/DDBJ databases">
        <title>Draft genome sequence of Streptomyces sp. RB6PN25 isolated from peat swamp forest in Thailand.</title>
        <authorList>
            <person name="Duangmal K."/>
            <person name="Klaysubun C."/>
        </authorList>
    </citation>
    <scope>NUCLEOTIDE SEQUENCE</scope>
    <source>
        <strain evidence="2">RB6PN25</strain>
    </source>
</reference>
<evidence type="ECO:0000256" key="1">
    <source>
        <dbReference type="SAM" id="MobiDB-lite"/>
    </source>
</evidence>